<feature type="transmembrane region" description="Helical" evidence="1">
    <location>
        <begin position="164"/>
        <end position="190"/>
    </location>
</feature>
<accession>A0A370WVF5</accession>
<sequence>METEPLTFAQLEARCKEYILDEEDSTNPAERWALGATLLGGAVMLGHSLGAYIALAGLVIEVIGFLFWCYFAIRSQWKDVRQQHKLTAERIDRHFDQYQTLVRWLRQHPHQEMSQHLRFIRDRKAAFLYRHGLLIGGLERFGVLPVLIVLYLQFKDWQLGDWRALAQVHFVGGVLLLFIFITYVIGWIAIRDKSRFDFYESVLAEACVQDVDLATGESGLEVL</sequence>
<organism evidence="2 3">
    <name type="scientific">Dyella psychrodurans</name>
    <dbReference type="NCBI Taxonomy" id="1927960"/>
    <lineage>
        <taxon>Bacteria</taxon>
        <taxon>Pseudomonadati</taxon>
        <taxon>Pseudomonadota</taxon>
        <taxon>Gammaproteobacteria</taxon>
        <taxon>Lysobacterales</taxon>
        <taxon>Rhodanobacteraceae</taxon>
        <taxon>Dyella</taxon>
    </lineage>
</organism>
<evidence type="ECO:0000256" key="1">
    <source>
        <dbReference type="SAM" id="Phobius"/>
    </source>
</evidence>
<comment type="caution">
    <text evidence="2">The sequence shown here is derived from an EMBL/GenBank/DDBJ whole genome shotgun (WGS) entry which is preliminary data.</text>
</comment>
<dbReference type="EMBL" id="QRBF01000012">
    <property type="protein sequence ID" value="RDS79997.1"/>
    <property type="molecule type" value="Genomic_DNA"/>
</dbReference>
<dbReference type="OrthoDB" id="5985545at2"/>
<proteinExistence type="predicted"/>
<evidence type="ECO:0000313" key="2">
    <source>
        <dbReference type="EMBL" id="RDS79997.1"/>
    </source>
</evidence>
<feature type="transmembrane region" description="Helical" evidence="1">
    <location>
        <begin position="127"/>
        <end position="152"/>
    </location>
</feature>
<dbReference type="Proteomes" id="UP000255334">
    <property type="component" value="Unassembled WGS sequence"/>
</dbReference>
<evidence type="ECO:0008006" key="4">
    <source>
        <dbReference type="Google" id="ProtNLM"/>
    </source>
</evidence>
<name>A0A370WVF5_9GAMM</name>
<keyword evidence="1" id="KW-0812">Transmembrane</keyword>
<protein>
    <recommendedName>
        <fullName evidence="4">DUF2270 domain-containing protein</fullName>
    </recommendedName>
</protein>
<evidence type="ECO:0000313" key="3">
    <source>
        <dbReference type="Proteomes" id="UP000255334"/>
    </source>
</evidence>
<feature type="transmembrane region" description="Helical" evidence="1">
    <location>
        <begin position="49"/>
        <end position="73"/>
    </location>
</feature>
<keyword evidence="1" id="KW-0472">Membrane</keyword>
<keyword evidence="1" id="KW-1133">Transmembrane helix</keyword>
<keyword evidence="3" id="KW-1185">Reference proteome</keyword>
<dbReference type="AlphaFoldDB" id="A0A370WVF5"/>
<reference evidence="2 3" key="1">
    <citation type="submission" date="2018-07" db="EMBL/GenBank/DDBJ databases">
        <title>Dyella monticola sp. nov. and Dyella psychrodurans sp. nov. isolated from monsoon evergreen broad-leaved forest soil of Dinghu Mountain, China.</title>
        <authorList>
            <person name="Gao Z."/>
            <person name="Qiu L."/>
        </authorList>
    </citation>
    <scope>NUCLEOTIDE SEQUENCE [LARGE SCALE GENOMIC DNA]</scope>
    <source>
        <strain evidence="2 3">4MSK11</strain>
    </source>
</reference>
<dbReference type="RefSeq" id="WP_115479925.1">
    <property type="nucleotide sequence ID" value="NZ_QRBF01000012.1"/>
</dbReference>
<gene>
    <name evidence="2" type="ORF">DWU99_20275</name>
</gene>